<accession>A0A7D5KM52</accession>
<dbReference type="AlphaFoldDB" id="A0A7D5KM52"/>
<dbReference type="Pfam" id="PF04909">
    <property type="entry name" value="Amidohydro_2"/>
    <property type="match status" value="1"/>
</dbReference>
<name>A0A7D5KM52_9EURY</name>
<reference evidence="2 3" key="1">
    <citation type="submission" date="2020-07" db="EMBL/GenBank/DDBJ databases">
        <title>Gai3-2, isolated from salt lake.</title>
        <authorList>
            <person name="Cui H."/>
            <person name="Shi X."/>
        </authorList>
    </citation>
    <scope>NUCLEOTIDE SEQUENCE [LARGE SCALE GENOMIC DNA]</scope>
    <source>
        <strain evidence="2 3">Gai3-2</strain>
    </source>
</reference>
<proteinExistence type="predicted"/>
<dbReference type="KEGG" id="halg:HUG10_07610"/>
<sequence>MSIRDVVASTPLVDNHAHAVEPLERERITDSFADYFTEGQLSPEHARHTLNYRAVLDLLAEQFGSADEATLLQQRAEVDLASYARTLIDGTNTETILVDDGFPNVALDEFDAYTDADLRPIHRIENVAETLLPASESLASFEDAFVDALEEALDGEFVALKTVIAYRTGLRVRAHDRDAVRRAYDEVCRDWDGRVEHSVFNDYLVHLAAEMAAAYDAPLQFHTGFGDADAHPQFVDPTYLYEFLQAHPSTPVVLLHGGYPYTRAAGYVTATLDNVYLDLSLATPFVQHGVEPLISQALELAPTTKLLYASDAFSVPELYVLAARRFRADLSSVLERLAADGFVTESYAEDVARRILRENAVSLYDL</sequence>
<dbReference type="PANTHER" id="PTHR43383:SF2">
    <property type="entry name" value="AMIDOHYDROLASE 2 FAMILY PROTEIN"/>
    <property type="match status" value="1"/>
</dbReference>
<keyword evidence="3" id="KW-1185">Reference proteome</keyword>
<keyword evidence="2" id="KW-0378">Hydrolase</keyword>
<dbReference type="EMBL" id="CP058529">
    <property type="protein sequence ID" value="QLG27422.1"/>
    <property type="molecule type" value="Genomic_DNA"/>
</dbReference>
<feature type="domain" description="Amidohydrolase-related" evidence="1">
    <location>
        <begin position="142"/>
        <end position="366"/>
    </location>
</feature>
<dbReference type="RefSeq" id="WP_179168997.1">
    <property type="nucleotide sequence ID" value="NZ_CP058529.1"/>
</dbReference>
<dbReference type="OrthoDB" id="34429at2157"/>
<dbReference type="InterPro" id="IPR006680">
    <property type="entry name" value="Amidohydro-rel"/>
</dbReference>
<dbReference type="GeneID" id="56028689"/>
<gene>
    <name evidence="2" type="ORF">HUG10_07610</name>
</gene>
<protein>
    <submittedName>
        <fullName evidence="2">Amidohydrolase family protein</fullName>
    </submittedName>
</protein>
<dbReference type="Proteomes" id="UP000509750">
    <property type="component" value="Chromosome"/>
</dbReference>
<dbReference type="PANTHER" id="PTHR43383">
    <property type="entry name" value="NODULIN 6"/>
    <property type="match status" value="1"/>
</dbReference>
<dbReference type="Gene3D" id="3.20.20.140">
    <property type="entry name" value="Metal-dependent hydrolases"/>
    <property type="match status" value="1"/>
</dbReference>
<dbReference type="SUPFAM" id="SSF51556">
    <property type="entry name" value="Metallo-dependent hydrolases"/>
    <property type="match status" value="1"/>
</dbReference>
<evidence type="ECO:0000313" key="2">
    <source>
        <dbReference type="EMBL" id="QLG27422.1"/>
    </source>
</evidence>
<evidence type="ECO:0000313" key="3">
    <source>
        <dbReference type="Proteomes" id="UP000509750"/>
    </source>
</evidence>
<organism evidence="2 3">
    <name type="scientific">Halorarum halophilum</name>
    <dbReference type="NCBI Taxonomy" id="2743090"/>
    <lineage>
        <taxon>Archaea</taxon>
        <taxon>Methanobacteriati</taxon>
        <taxon>Methanobacteriota</taxon>
        <taxon>Stenosarchaea group</taxon>
        <taxon>Halobacteria</taxon>
        <taxon>Halobacteriales</taxon>
        <taxon>Haloferacaceae</taxon>
        <taxon>Halorarum</taxon>
    </lineage>
</organism>
<dbReference type="GO" id="GO:0016787">
    <property type="term" value="F:hydrolase activity"/>
    <property type="evidence" value="ECO:0007669"/>
    <property type="project" value="UniProtKB-KW"/>
</dbReference>
<dbReference type="InterPro" id="IPR032466">
    <property type="entry name" value="Metal_Hydrolase"/>
</dbReference>
<evidence type="ECO:0000259" key="1">
    <source>
        <dbReference type="Pfam" id="PF04909"/>
    </source>
</evidence>